<dbReference type="PROSITE" id="PS51257">
    <property type="entry name" value="PROKAR_LIPOPROTEIN"/>
    <property type="match status" value="1"/>
</dbReference>
<sequence length="368" mass="42275">MRGKKISCFVFCLFLLLSGCGTFTKPADTIKKTKELLFGQARHNFKILEVSIREKVPHRPEIVLWDYRADNDPEVKAMVSGYVAGKQELMDNLRSRLNSKIIRIFFENRELLVAYTFQPEERPEFIAAYSAYFKDIARFSADLGIDLPEINPIFINAPYPETPATERTAYIVYRYFKQFRLKCYFEGENGERTNRFWFAGSFCSGQQGGVEIILSNPAIGVYEVRRNPLTIWKTDTSNIFTLLATPLEERLHFLVGEYTDKKILEEIGRVNDPTSEEMQVILDKWTTVEEFIVGGLVHNILDAYLEANGLKIDPAVRGEVVANFKNSPQYKYRAAGIEFVRIIGIKKALETYKRDPGALADLLKRFAR</sequence>
<comment type="caution">
    <text evidence="2">The sequence shown here is derived from an EMBL/GenBank/DDBJ whole genome shotgun (WGS) entry which is preliminary data.</text>
</comment>
<evidence type="ECO:0000256" key="1">
    <source>
        <dbReference type="SAM" id="SignalP"/>
    </source>
</evidence>
<proteinExistence type="predicted"/>
<feature type="chain" id="PRO_5009521267" evidence="1">
    <location>
        <begin position="28"/>
        <end position="368"/>
    </location>
</feature>
<accession>A0A1F5SMR5</accession>
<dbReference type="STRING" id="1797994.A2227_05070"/>
<feature type="signal peptide" evidence="1">
    <location>
        <begin position="1"/>
        <end position="27"/>
    </location>
</feature>
<dbReference type="EMBL" id="MFGB01000005">
    <property type="protein sequence ID" value="OGF27949.1"/>
    <property type="molecule type" value="Genomic_DNA"/>
</dbReference>
<name>A0A1F5SMR5_9BACT</name>
<dbReference type="AlphaFoldDB" id="A0A1F5SMR5"/>
<keyword evidence="1" id="KW-0732">Signal</keyword>
<evidence type="ECO:0000313" key="3">
    <source>
        <dbReference type="Proteomes" id="UP000178367"/>
    </source>
</evidence>
<gene>
    <name evidence="2" type="ORF">A2227_05070</name>
</gene>
<organism evidence="2 3">
    <name type="scientific">Candidatus Falkowbacteria bacterium RIFOXYA2_FULL_47_19</name>
    <dbReference type="NCBI Taxonomy" id="1797994"/>
    <lineage>
        <taxon>Bacteria</taxon>
        <taxon>Candidatus Falkowiibacteriota</taxon>
    </lineage>
</organism>
<dbReference type="Proteomes" id="UP000178367">
    <property type="component" value="Unassembled WGS sequence"/>
</dbReference>
<protein>
    <submittedName>
        <fullName evidence="2">Uncharacterized protein</fullName>
    </submittedName>
</protein>
<evidence type="ECO:0000313" key="2">
    <source>
        <dbReference type="EMBL" id="OGF27949.1"/>
    </source>
</evidence>
<reference evidence="2 3" key="1">
    <citation type="journal article" date="2016" name="Nat. Commun.">
        <title>Thousands of microbial genomes shed light on interconnected biogeochemical processes in an aquifer system.</title>
        <authorList>
            <person name="Anantharaman K."/>
            <person name="Brown C.T."/>
            <person name="Hug L.A."/>
            <person name="Sharon I."/>
            <person name="Castelle C.J."/>
            <person name="Probst A.J."/>
            <person name="Thomas B.C."/>
            <person name="Singh A."/>
            <person name="Wilkins M.J."/>
            <person name="Karaoz U."/>
            <person name="Brodie E.L."/>
            <person name="Williams K.H."/>
            <person name="Hubbard S.S."/>
            <person name="Banfield J.F."/>
        </authorList>
    </citation>
    <scope>NUCLEOTIDE SEQUENCE [LARGE SCALE GENOMIC DNA]</scope>
</reference>